<feature type="chain" id="PRO_5011713055" evidence="1">
    <location>
        <begin position="29"/>
        <end position="148"/>
    </location>
</feature>
<reference evidence="3" key="1">
    <citation type="submission" date="2016-10" db="EMBL/GenBank/DDBJ databases">
        <authorList>
            <person name="Varghese N."/>
            <person name="Submissions S."/>
        </authorList>
    </citation>
    <scope>NUCLEOTIDE SEQUENCE [LARGE SCALE GENOMIC DNA]</scope>
    <source>
        <strain evidence="3">CGMCC 1.7655</strain>
    </source>
</reference>
<evidence type="ECO:0000256" key="1">
    <source>
        <dbReference type="SAM" id="SignalP"/>
    </source>
</evidence>
<dbReference type="OrthoDB" id="7771374at2"/>
<dbReference type="STRING" id="525640.SAMN04487971_108171"/>
<dbReference type="RefSeq" id="WP_139166687.1">
    <property type="nucleotide sequence ID" value="NZ_FNGE01000008.1"/>
</dbReference>
<keyword evidence="1" id="KW-0732">Signal</keyword>
<dbReference type="AlphaFoldDB" id="A0A1G9IX05"/>
<proteinExistence type="predicted"/>
<sequence length="148" mass="16061">MKRAVRWIGIGITVAAAATMLLADVALAAPAGRQPGTPVDIYVMRFDVLSPGGIDCAVDAPGSEVRKERDLVGHPLIRIWGNPRAATITCTDAQGVRWQATAQHSAPYLRASTIYGTVVYRPDRAATMTIVDAGQWTEYQHKTFVRLD</sequence>
<name>A0A1G9IX05_9RHOB</name>
<accession>A0A1G9IX05</accession>
<feature type="signal peptide" evidence="1">
    <location>
        <begin position="1"/>
        <end position="28"/>
    </location>
</feature>
<organism evidence="2 3">
    <name type="scientific">Paracoccus chinensis</name>
    <dbReference type="NCBI Taxonomy" id="525640"/>
    <lineage>
        <taxon>Bacteria</taxon>
        <taxon>Pseudomonadati</taxon>
        <taxon>Pseudomonadota</taxon>
        <taxon>Alphaproteobacteria</taxon>
        <taxon>Rhodobacterales</taxon>
        <taxon>Paracoccaceae</taxon>
        <taxon>Paracoccus</taxon>
    </lineage>
</organism>
<keyword evidence="3" id="KW-1185">Reference proteome</keyword>
<evidence type="ECO:0000313" key="3">
    <source>
        <dbReference type="Proteomes" id="UP000199555"/>
    </source>
</evidence>
<gene>
    <name evidence="2" type="ORF">SAMN04487971_108171</name>
</gene>
<protein>
    <submittedName>
        <fullName evidence="2">Uncharacterized protein</fullName>
    </submittedName>
</protein>
<dbReference type="Proteomes" id="UP000199555">
    <property type="component" value="Unassembled WGS sequence"/>
</dbReference>
<evidence type="ECO:0000313" key="2">
    <source>
        <dbReference type="EMBL" id="SDL29768.1"/>
    </source>
</evidence>
<dbReference type="EMBL" id="FNGE01000008">
    <property type="protein sequence ID" value="SDL29768.1"/>
    <property type="molecule type" value="Genomic_DNA"/>
</dbReference>